<evidence type="ECO:0000256" key="5">
    <source>
        <dbReference type="ARBA" id="ARBA00023136"/>
    </source>
</evidence>
<reference evidence="9" key="1">
    <citation type="submission" date="2022-11" db="EMBL/GenBank/DDBJ databases">
        <title>Nonomuraea corallina sp. nov., a new species of the genus Nonomuraea isolated from sea side sediment in Thai sea.</title>
        <authorList>
            <person name="Ngamcharungchit C."/>
            <person name="Matsumoto A."/>
            <person name="Suriyachadkun C."/>
            <person name="Panbangred W."/>
            <person name="Inahashi Y."/>
            <person name="Intra B."/>
        </authorList>
    </citation>
    <scope>NUCLEOTIDE SEQUENCE</scope>
    <source>
        <strain evidence="9">MCN248</strain>
    </source>
</reference>
<dbReference type="RefSeq" id="WP_270153965.1">
    <property type="nucleotide sequence ID" value="NZ_JAPNNL010000017.1"/>
</dbReference>
<comment type="caution">
    <text evidence="9">The sequence shown here is derived from an EMBL/GenBank/DDBJ whole genome shotgun (WGS) entry which is preliminary data.</text>
</comment>
<gene>
    <name evidence="9" type="ORF">OUY22_07010</name>
</gene>
<keyword evidence="4 7" id="KW-1133">Transmembrane helix</keyword>
<evidence type="ECO:0000256" key="2">
    <source>
        <dbReference type="ARBA" id="ARBA00022475"/>
    </source>
</evidence>
<comment type="subcellular location">
    <subcellularLocation>
        <location evidence="1">Cell membrane</location>
        <topology evidence="1">Multi-pass membrane protein</topology>
    </subcellularLocation>
</comment>
<proteinExistence type="predicted"/>
<feature type="domain" description="Cardiolipin synthase N-terminal" evidence="8">
    <location>
        <begin position="12"/>
        <end position="57"/>
    </location>
</feature>
<evidence type="ECO:0000259" key="8">
    <source>
        <dbReference type="Pfam" id="PF13396"/>
    </source>
</evidence>
<evidence type="ECO:0000256" key="3">
    <source>
        <dbReference type="ARBA" id="ARBA00022692"/>
    </source>
</evidence>
<evidence type="ECO:0000256" key="1">
    <source>
        <dbReference type="ARBA" id="ARBA00004651"/>
    </source>
</evidence>
<evidence type="ECO:0000256" key="7">
    <source>
        <dbReference type="SAM" id="Phobius"/>
    </source>
</evidence>
<keyword evidence="5 7" id="KW-0472">Membrane</keyword>
<evidence type="ECO:0000256" key="4">
    <source>
        <dbReference type="ARBA" id="ARBA00022989"/>
    </source>
</evidence>
<feature type="transmembrane region" description="Helical" evidence="7">
    <location>
        <begin position="35"/>
        <end position="54"/>
    </location>
</feature>
<keyword evidence="10" id="KW-1185">Reference proteome</keyword>
<dbReference type="Pfam" id="PF13396">
    <property type="entry name" value="PLDc_N"/>
    <property type="match status" value="1"/>
</dbReference>
<dbReference type="Proteomes" id="UP001144036">
    <property type="component" value="Unassembled WGS sequence"/>
</dbReference>
<dbReference type="InterPro" id="IPR027379">
    <property type="entry name" value="CLS_N"/>
</dbReference>
<feature type="region of interest" description="Disordered" evidence="6">
    <location>
        <begin position="63"/>
        <end position="85"/>
    </location>
</feature>
<evidence type="ECO:0000313" key="10">
    <source>
        <dbReference type="Proteomes" id="UP001144036"/>
    </source>
</evidence>
<protein>
    <submittedName>
        <fullName evidence="9">PLDc N-terminal domain-containing protein</fullName>
    </submittedName>
</protein>
<accession>A0ABT4S899</accession>
<keyword evidence="3 7" id="KW-0812">Transmembrane</keyword>
<evidence type="ECO:0000256" key="6">
    <source>
        <dbReference type="SAM" id="MobiDB-lite"/>
    </source>
</evidence>
<organism evidence="9 10">
    <name type="scientific">Nonomuraea corallina</name>
    <dbReference type="NCBI Taxonomy" id="2989783"/>
    <lineage>
        <taxon>Bacteria</taxon>
        <taxon>Bacillati</taxon>
        <taxon>Actinomycetota</taxon>
        <taxon>Actinomycetes</taxon>
        <taxon>Streptosporangiales</taxon>
        <taxon>Streptosporangiaceae</taxon>
        <taxon>Nonomuraea</taxon>
    </lineage>
</organism>
<keyword evidence="2" id="KW-1003">Cell membrane</keyword>
<evidence type="ECO:0000313" key="9">
    <source>
        <dbReference type="EMBL" id="MDA0633165.1"/>
    </source>
</evidence>
<dbReference type="EMBL" id="JAPNNL010000017">
    <property type="protein sequence ID" value="MDA0633165.1"/>
    <property type="molecule type" value="Genomic_DNA"/>
</dbReference>
<sequence>MAGVLIGLALLAFWLFSLFDVITTPEEEVRHSPKAVWLIIVAAVPLVGGAFWMMRGRPRTVVTAGPAPVESGPAPKGPDDDPDFLQELDRRLRGESEA</sequence>
<name>A0ABT4S899_9ACTN</name>